<protein>
    <submittedName>
        <fullName evidence="8">Endonuclease</fullName>
    </submittedName>
</protein>
<dbReference type="PANTHER" id="PTHR33146">
    <property type="entry name" value="ENDONUCLEASE 4"/>
    <property type="match status" value="1"/>
</dbReference>
<keyword evidence="4" id="KW-0378">Hydrolase</keyword>
<organism evidence="8 9">
    <name type="scientific">Pseudoxanthomonas dokdonensis</name>
    <dbReference type="NCBI Taxonomy" id="344882"/>
    <lineage>
        <taxon>Bacteria</taxon>
        <taxon>Pseudomonadati</taxon>
        <taxon>Pseudomonadota</taxon>
        <taxon>Gammaproteobacteria</taxon>
        <taxon>Lysobacterales</taxon>
        <taxon>Lysobacteraceae</taxon>
        <taxon>Pseudoxanthomonas</taxon>
    </lineage>
</organism>
<evidence type="ECO:0000256" key="4">
    <source>
        <dbReference type="ARBA" id="ARBA00022801"/>
    </source>
</evidence>
<dbReference type="GO" id="GO:0016788">
    <property type="term" value="F:hydrolase activity, acting on ester bonds"/>
    <property type="evidence" value="ECO:0007669"/>
    <property type="project" value="InterPro"/>
</dbReference>
<dbReference type="Pfam" id="PF02265">
    <property type="entry name" value="S1-P1_nuclease"/>
    <property type="match status" value="1"/>
</dbReference>
<dbReference type="GO" id="GO:0003676">
    <property type="term" value="F:nucleic acid binding"/>
    <property type="evidence" value="ECO:0007669"/>
    <property type="project" value="InterPro"/>
</dbReference>
<keyword evidence="2" id="KW-0479">Metal-binding</keyword>
<dbReference type="InterPro" id="IPR003154">
    <property type="entry name" value="S1/P1nuclease"/>
</dbReference>
<gene>
    <name evidence="8" type="ORF">ABB29_07490</name>
</gene>
<keyword evidence="9" id="KW-1185">Reference proteome</keyword>
<dbReference type="RefSeq" id="WP_057658002.1">
    <property type="nucleotide sequence ID" value="NZ_LDJL01000007.1"/>
</dbReference>
<keyword evidence="1" id="KW-0540">Nuclease</keyword>
<evidence type="ECO:0000256" key="1">
    <source>
        <dbReference type="ARBA" id="ARBA00022722"/>
    </source>
</evidence>
<accession>A0A0R0CXG8</accession>
<dbReference type="PANTHER" id="PTHR33146:SF26">
    <property type="entry name" value="ENDONUCLEASE 4"/>
    <property type="match status" value="1"/>
</dbReference>
<dbReference type="OrthoDB" id="267579at2"/>
<evidence type="ECO:0000256" key="2">
    <source>
        <dbReference type="ARBA" id="ARBA00022723"/>
    </source>
</evidence>
<keyword evidence="5" id="KW-1015">Disulfide bond</keyword>
<name>A0A0R0CXG8_9GAMM</name>
<dbReference type="CDD" id="cd11010">
    <property type="entry name" value="S1-P1_nuclease"/>
    <property type="match status" value="1"/>
</dbReference>
<dbReference type="EMBL" id="LDJL01000007">
    <property type="protein sequence ID" value="KRG70067.1"/>
    <property type="molecule type" value="Genomic_DNA"/>
</dbReference>
<evidence type="ECO:0000313" key="9">
    <source>
        <dbReference type="Proteomes" id="UP000052052"/>
    </source>
</evidence>
<dbReference type="GO" id="GO:0046872">
    <property type="term" value="F:metal ion binding"/>
    <property type="evidence" value="ECO:0007669"/>
    <property type="project" value="UniProtKB-KW"/>
</dbReference>
<sequence length="274" mass="29779">MNPTAFVTVYRRALLAGALLAASAPALAWGPTGHRLVAELAESRLTPAAQAQVHSLLAGEAEPSLAGIANWADNLRDTNAELFKQTSHWHYVNIAENGCHYPPRPEDPHGDVVKALRAQTALLADRSLPREQRLQALKFVVHFAGDIHQPLHAGYLSDKGGNTFQINYRDKGSNLHSLWDSGMLNSTGLRESQWLTRLQALPAQPSAPGRLPADTAVQWAEHSCSLVVQPGFYPARPGVLPQTYVDQHLSLMEQQLQAGGQHLAALLNQSLGEP</sequence>
<dbReference type="Proteomes" id="UP000052052">
    <property type="component" value="Unassembled WGS sequence"/>
</dbReference>
<evidence type="ECO:0000256" key="5">
    <source>
        <dbReference type="ARBA" id="ARBA00023157"/>
    </source>
</evidence>
<feature type="chain" id="PRO_5006394801" evidence="7">
    <location>
        <begin position="29"/>
        <end position="274"/>
    </location>
</feature>
<evidence type="ECO:0000256" key="7">
    <source>
        <dbReference type="SAM" id="SignalP"/>
    </source>
</evidence>
<comment type="caution">
    <text evidence="8">The sequence shown here is derived from an EMBL/GenBank/DDBJ whole genome shotgun (WGS) entry which is preliminary data.</text>
</comment>
<reference evidence="8 9" key="1">
    <citation type="submission" date="2015-05" db="EMBL/GenBank/DDBJ databases">
        <title>Genome sequencing and analysis of members of genus Stenotrophomonas.</title>
        <authorList>
            <person name="Patil P.P."/>
            <person name="Midha S."/>
            <person name="Patil P.B."/>
        </authorList>
    </citation>
    <scope>NUCLEOTIDE SEQUENCE [LARGE SCALE GENOMIC DNA]</scope>
    <source>
        <strain evidence="8 9">DSM 21858</strain>
    </source>
</reference>
<keyword evidence="7" id="KW-0732">Signal</keyword>
<dbReference type="Gene3D" id="1.10.575.10">
    <property type="entry name" value="P1 Nuclease"/>
    <property type="match status" value="1"/>
</dbReference>
<dbReference type="AlphaFoldDB" id="A0A0R0CXG8"/>
<keyword evidence="6" id="KW-0325">Glycoprotein</keyword>
<evidence type="ECO:0000256" key="3">
    <source>
        <dbReference type="ARBA" id="ARBA00022759"/>
    </source>
</evidence>
<dbReference type="SUPFAM" id="SSF48537">
    <property type="entry name" value="Phospholipase C/P1 nuclease"/>
    <property type="match status" value="1"/>
</dbReference>
<dbReference type="InterPro" id="IPR008947">
    <property type="entry name" value="PLipase_C/P1_nuclease_dom_sf"/>
</dbReference>
<dbReference type="GO" id="GO:0006308">
    <property type="term" value="P:DNA catabolic process"/>
    <property type="evidence" value="ECO:0007669"/>
    <property type="project" value="InterPro"/>
</dbReference>
<keyword evidence="3 8" id="KW-0255">Endonuclease</keyword>
<feature type="signal peptide" evidence="7">
    <location>
        <begin position="1"/>
        <end position="28"/>
    </location>
</feature>
<dbReference type="PATRIC" id="fig|344882.3.peg.2842"/>
<dbReference type="GO" id="GO:0004519">
    <property type="term" value="F:endonuclease activity"/>
    <property type="evidence" value="ECO:0007669"/>
    <property type="project" value="UniProtKB-KW"/>
</dbReference>
<dbReference type="STRING" id="344882.ABB29_07490"/>
<proteinExistence type="predicted"/>
<evidence type="ECO:0000313" key="8">
    <source>
        <dbReference type="EMBL" id="KRG70067.1"/>
    </source>
</evidence>
<evidence type="ECO:0000256" key="6">
    <source>
        <dbReference type="ARBA" id="ARBA00023180"/>
    </source>
</evidence>